<name>A0A455VXN0_ENTAS</name>
<evidence type="ECO:0000256" key="1">
    <source>
        <dbReference type="SAM" id="MobiDB-lite"/>
    </source>
</evidence>
<gene>
    <name evidence="2" type="ORF">MRY18106EAS_12970</name>
</gene>
<dbReference type="AlphaFoldDB" id="A0A455VXN0"/>
<evidence type="ECO:0000313" key="2">
    <source>
        <dbReference type="EMBL" id="BBI94765.1"/>
    </source>
</evidence>
<organism evidence="2">
    <name type="scientific">Enterobacter asburiae</name>
    <dbReference type="NCBI Taxonomy" id="61645"/>
    <lineage>
        <taxon>Bacteria</taxon>
        <taxon>Pseudomonadati</taxon>
        <taxon>Pseudomonadota</taxon>
        <taxon>Gammaproteobacteria</taxon>
        <taxon>Enterobacterales</taxon>
        <taxon>Enterobacteriaceae</taxon>
        <taxon>Enterobacter</taxon>
        <taxon>Enterobacter cloacae complex</taxon>
    </lineage>
</organism>
<accession>A0A455VXN0</accession>
<dbReference type="EMBL" id="AP019533">
    <property type="protein sequence ID" value="BBI94765.1"/>
    <property type="molecule type" value="Genomic_DNA"/>
</dbReference>
<sequence length="40" mass="4607">MSILIINHDYILYDKRRALYSPGREGNPFPTRDPTISKAS</sequence>
<protein>
    <submittedName>
        <fullName evidence="2">Uncharacterized protein</fullName>
    </submittedName>
</protein>
<feature type="region of interest" description="Disordered" evidence="1">
    <location>
        <begin position="20"/>
        <end position="40"/>
    </location>
</feature>
<proteinExistence type="predicted"/>
<reference evidence="2" key="1">
    <citation type="submission" date="2019-03" db="EMBL/GenBank/DDBJ databases">
        <title>Complete genome sequences of Enterobacter asburiae str. MRY18-106 isolated from a patient in Japan.</title>
        <authorList>
            <person name="Sekizuka T."/>
            <person name="Matsui M."/>
            <person name="Takara T."/>
            <person name="Uechi A."/>
            <person name="Harakuni M."/>
            <person name="Kimura T."/>
            <person name="Suzuki S."/>
            <person name="Kuroda M."/>
        </authorList>
    </citation>
    <scope>NUCLEOTIDE SEQUENCE</scope>
    <source>
        <strain evidence="2">MRY18-106</strain>
    </source>
</reference>